<feature type="domain" description="Histidine kinase" evidence="10">
    <location>
        <begin position="135"/>
        <end position="350"/>
    </location>
</feature>
<evidence type="ECO:0000259" key="10">
    <source>
        <dbReference type="PROSITE" id="PS50109"/>
    </source>
</evidence>
<keyword evidence="9" id="KW-0812">Transmembrane</keyword>
<keyword evidence="8" id="KW-0902">Two-component regulatory system</keyword>
<keyword evidence="9" id="KW-0472">Membrane</keyword>
<keyword evidence="7 11" id="KW-0067">ATP-binding</keyword>
<dbReference type="SMART" id="SM00388">
    <property type="entry name" value="HisKA"/>
    <property type="match status" value="1"/>
</dbReference>
<organism evidence="11 12">
    <name type="scientific">Labrys neptuniae</name>
    <dbReference type="NCBI Taxonomy" id="376174"/>
    <lineage>
        <taxon>Bacteria</taxon>
        <taxon>Pseudomonadati</taxon>
        <taxon>Pseudomonadota</taxon>
        <taxon>Alphaproteobacteria</taxon>
        <taxon>Hyphomicrobiales</taxon>
        <taxon>Xanthobacteraceae</taxon>
        <taxon>Labrys</taxon>
    </lineage>
</organism>
<evidence type="ECO:0000256" key="6">
    <source>
        <dbReference type="ARBA" id="ARBA00022777"/>
    </source>
</evidence>
<evidence type="ECO:0000256" key="8">
    <source>
        <dbReference type="ARBA" id="ARBA00023012"/>
    </source>
</evidence>
<accession>A0ABV3PX22</accession>
<feature type="transmembrane region" description="Helical" evidence="9">
    <location>
        <begin position="35"/>
        <end position="52"/>
    </location>
</feature>
<dbReference type="PROSITE" id="PS50109">
    <property type="entry name" value="HIS_KIN"/>
    <property type="match status" value="1"/>
</dbReference>
<evidence type="ECO:0000256" key="7">
    <source>
        <dbReference type="ARBA" id="ARBA00022840"/>
    </source>
</evidence>
<sequence length="356" mass="38363">MKRERLGSTIDLPLLWLAMAGLALLIFVADTVTDLEIAVAVLHVVVVLISVWTGRPRIVLIVGLACSLLTVLSFFMTVRGDTEAGIANSSLSLVAIGATTYLAIRIELADLAVRRAEADLARISRITMLGELTASIAHEVSQPLAAIGASSNAALRWLSASPPNQDEARHALNRIVEAAERAGEVVERVRRLVRRAPPSREPVDMVEVIDETLALMRGKLRANAILLRTELLHGLLPVMGDRVQLQQVLLNLVANAVEAAVETKQGNREITVNTSADDREVTIAVTDTGPGLSPQAIEHVFDPFFTTKEDGMGIGLAISRSIVEAHGGSIEARAAMPHGSIFRFTLPLARERGRKD</sequence>
<dbReference type="InterPro" id="IPR003594">
    <property type="entry name" value="HATPase_dom"/>
</dbReference>
<dbReference type="PRINTS" id="PR00344">
    <property type="entry name" value="BCTRLSENSOR"/>
</dbReference>
<dbReference type="InterPro" id="IPR004358">
    <property type="entry name" value="Sig_transdc_His_kin-like_C"/>
</dbReference>
<dbReference type="GO" id="GO:0005524">
    <property type="term" value="F:ATP binding"/>
    <property type="evidence" value="ECO:0007669"/>
    <property type="project" value="UniProtKB-KW"/>
</dbReference>
<keyword evidence="4" id="KW-0808">Transferase</keyword>
<evidence type="ECO:0000256" key="2">
    <source>
        <dbReference type="ARBA" id="ARBA00012438"/>
    </source>
</evidence>
<dbReference type="InterPro" id="IPR005467">
    <property type="entry name" value="His_kinase_dom"/>
</dbReference>
<dbReference type="Gene3D" id="1.10.287.130">
    <property type="match status" value="1"/>
</dbReference>
<reference evidence="11 12" key="1">
    <citation type="submission" date="2024-07" db="EMBL/GenBank/DDBJ databases">
        <title>Description of Labrys sedimenti sp. nov., isolated from a diclofenac-degrading enrichment culture.</title>
        <authorList>
            <person name="Tancsics A."/>
            <person name="Csepanyi A."/>
        </authorList>
    </citation>
    <scope>NUCLEOTIDE SEQUENCE [LARGE SCALE GENOMIC DNA]</scope>
    <source>
        <strain evidence="11 12">LMG 23578</strain>
    </source>
</reference>
<dbReference type="SUPFAM" id="SSF47384">
    <property type="entry name" value="Homodimeric domain of signal transducing histidine kinase"/>
    <property type="match status" value="1"/>
</dbReference>
<dbReference type="InterPro" id="IPR036890">
    <property type="entry name" value="HATPase_C_sf"/>
</dbReference>
<dbReference type="PANTHER" id="PTHR43065">
    <property type="entry name" value="SENSOR HISTIDINE KINASE"/>
    <property type="match status" value="1"/>
</dbReference>
<dbReference type="EMBL" id="JBFNQD010000016">
    <property type="protein sequence ID" value="MEW9309668.1"/>
    <property type="molecule type" value="Genomic_DNA"/>
</dbReference>
<evidence type="ECO:0000256" key="5">
    <source>
        <dbReference type="ARBA" id="ARBA00022741"/>
    </source>
</evidence>
<evidence type="ECO:0000313" key="11">
    <source>
        <dbReference type="EMBL" id="MEW9309668.1"/>
    </source>
</evidence>
<name>A0ABV3PX22_9HYPH</name>
<dbReference type="InterPro" id="IPR003661">
    <property type="entry name" value="HisK_dim/P_dom"/>
</dbReference>
<evidence type="ECO:0000256" key="9">
    <source>
        <dbReference type="SAM" id="Phobius"/>
    </source>
</evidence>
<dbReference type="CDD" id="cd00082">
    <property type="entry name" value="HisKA"/>
    <property type="match status" value="1"/>
</dbReference>
<keyword evidence="5" id="KW-0547">Nucleotide-binding</keyword>
<proteinExistence type="predicted"/>
<evidence type="ECO:0000256" key="1">
    <source>
        <dbReference type="ARBA" id="ARBA00000085"/>
    </source>
</evidence>
<evidence type="ECO:0000256" key="4">
    <source>
        <dbReference type="ARBA" id="ARBA00022679"/>
    </source>
</evidence>
<dbReference type="Pfam" id="PF02518">
    <property type="entry name" value="HATPase_c"/>
    <property type="match status" value="1"/>
</dbReference>
<dbReference type="InterPro" id="IPR036097">
    <property type="entry name" value="HisK_dim/P_sf"/>
</dbReference>
<dbReference type="RefSeq" id="WP_367626295.1">
    <property type="nucleotide sequence ID" value="NZ_JBFNQD010000016.1"/>
</dbReference>
<feature type="transmembrane region" description="Helical" evidence="9">
    <location>
        <begin position="84"/>
        <end position="104"/>
    </location>
</feature>
<gene>
    <name evidence="11" type="ORF">ABXS05_29215</name>
</gene>
<keyword evidence="6" id="KW-0418">Kinase</keyword>
<evidence type="ECO:0000313" key="12">
    <source>
        <dbReference type="Proteomes" id="UP001555786"/>
    </source>
</evidence>
<keyword evidence="12" id="KW-1185">Reference proteome</keyword>
<keyword evidence="9" id="KW-1133">Transmembrane helix</keyword>
<feature type="transmembrane region" description="Helical" evidence="9">
    <location>
        <begin position="59"/>
        <end position="78"/>
    </location>
</feature>
<dbReference type="SMART" id="SM00387">
    <property type="entry name" value="HATPase_c"/>
    <property type="match status" value="1"/>
</dbReference>
<dbReference type="EC" id="2.7.13.3" evidence="2"/>
<dbReference type="PANTHER" id="PTHR43065:SF10">
    <property type="entry name" value="PEROXIDE STRESS-ACTIVATED HISTIDINE KINASE MAK3"/>
    <property type="match status" value="1"/>
</dbReference>
<feature type="transmembrane region" description="Helical" evidence="9">
    <location>
        <begin position="12"/>
        <end position="29"/>
    </location>
</feature>
<comment type="catalytic activity">
    <reaction evidence="1">
        <text>ATP + protein L-histidine = ADP + protein N-phospho-L-histidine.</text>
        <dbReference type="EC" id="2.7.13.3"/>
    </reaction>
</comment>
<dbReference type="SUPFAM" id="SSF55874">
    <property type="entry name" value="ATPase domain of HSP90 chaperone/DNA topoisomerase II/histidine kinase"/>
    <property type="match status" value="1"/>
</dbReference>
<comment type="caution">
    <text evidence="11">The sequence shown here is derived from an EMBL/GenBank/DDBJ whole genome shotgun (WGS) entry which is preliminary data.</text>
</comment>
<dbReference type="Proteomes" id="UP001555786">
    <property type="component" value="Unassembled WGS sequence"/>
</dbReference>
<dbReference type="Pfam" id="PF00512">
    <property type="entry name" value="HisKA"/>
    <property type="match status" value="1"/>
</dbReference>
<dbReference type="Gene3D" id="3.30.565.10">
    <property type="entry name" value="Histidine kinase-like ATPase, C-terminal domain"/>
    <property type="match status" value="1"/>
</dbReference>
<protein>
    <recommendedName>
        <fullName evidence="2">histidine kinase</fullName>
        <ecNumber evidence="2">2.7.13.3</ecNumber>
    </recommendedName>
</protein>
<keyword evidence="3" id="KW-0597">Phosphoprotein</keyword>
<evidence type="ECO:0000256" key="3">
    <source>
        <dbReference type="ARBA" id="ARBA00022553"/>
    </source>
</evidence>